<name>E8LI91_SUCHY</name>
<dbReference type="STRING" id="762983.HMPREF9444_00406"/>
<dbReference type="OrthoDB" id="9813275at2"/>
<dbReference type="EMBL" id="AEVO01000016">
    <property type="protein sequence ID" value="EFY07774.1"/>
    <property type="molecule type" value="Genomic_DNA"/>
</dbReference>
<accession>E8LI91</accession>
<evidence type="ECO:0000259" key="1">
    <source>
        <dbReference type="PROSITE" id="PS51729"/>
    </source>
</evidence>
<evidence type="ECO:0000313" key="3">
    <source>
        <dbReference type="Proteomes" id="UP000018458"/>
    </source>
</evidence>
<proteinExistence type="predicted"/>
<keyword evidence="3" id="KW-1185">Reference proteome</keyword>
<dbReference type="InterPro" id="IPR045057">
    <property type="entry name" value="Gcn5-rel_NAT"/>
</dbReference>
<dbReference type="HOGENOM" id="CLU_132888_1_2_6"/>
<dbReference type="PROSITE" id="PS51729">
    <property type="entry name" value="GNAT_YJDJ"/>
    <property type="match status" value="1"/>
</dbReference>
<dbReference type="Pfam" id="PF14542">
    <property type="entry name" value="Acetyltransf_CG"/>
    <property type="match status" value="1"/>
</dbReference>
<feature type="domain" description="N-acetyltransferase" evidence="1">
    <location>
        <begin position="4"/>
        <end position="89"/>
    </location>
</feature>
<dbReference type="eggNOG" id="COG2388">
    <property type="taxonomic scope" value="Bacteria"/>
</dbReference>
<dbReference type="PANTHER" id="PTHR31435:SF9">
    <property type="entry name" value="PROTEIN NATD1"/>
    <property type="match status" value="1"/>
</dbReference>
<sequence>MHIQHNKDLHRFTVEINGHTALVDYQLYDDALDIRKTLVPKEISGRGIAAALVKAAYDYAVEQKLKCLGTCSYAVVWLERHPEYNGQKSTDYVEGSCAIAPHAAKK</sequence>
<comment type="caution">
    <text evidence="2">The sequence shown here is derived from an EMBL/GenBank/DDBJ whole genome shotgun (WGS) entry which is preliminary data.</text>
</comment>
<gene>
    <name evidence="2" type="ORF">HMPREF9444_00406</name>
</gene>
<dbReference type="AlphaFoldDB" id="E8LI91"/>
<dbReference type="InterPro" id="IPR031165">
    <property type="entry name" value="GNAT_YJDJ"/>
</dbReference>
<dbReference type="SUPFAM" id="SSF55729">
    <property type="entry name" value="Acyl-CoA N-acyltransferases (Nat)"/>
    <property type="match status" value="1"/>
</dbReference>
<dbReference type="RefSeq" id="WP_009142629.1">
    <property type="nucleotide sequence ID" value="NZ_GL830954.1"/>
</dbReference>
<dbReference type="InterPro" id="IPR016181">
    <property type="entry name" value="Acyl_CoA_acyltransferase"/>
</dbReference>
<organism evidence="2 3">
    <name type="scientific">Succinatimonas hippei (strain DSM 22608 / JCM 16073 / KCTC 15190 / YIT 12066)</name>
    <dbReference type="NCBI Taxonomy" id="762983"/>
    <lineage>
        <taxon>Bacteria</taxon>
        <taxon>Pseudomonadati</taxon>
        <taxon>Pseudomonadota</taxon>
        <taxon>Gammaproteobacteria</taxon>
        <taxon>Aeromonadales</taxon>
        <taxon>Succinivibrionaceae</taxon>
        <taxon>Succinatimonas</taxon>
    </lineage>
</organism>
<dbReference type="Proteomes" id="UP000018458">
    <property type="component" value="Unassembled WGS sequence"/>
</dbReference>
<reference evidence="2 3" key="1">
    <citation type="submission" date="2011-01" db="EMBL/GenBank/DDBJ databases">
        <authorList>
            <person name="Weinstock G."/>
            <person name="Sodergren E."/>
            <person name="Clifton S."/>
            <person name="Fulton L."/>
            <person name="Fulton B."/>
            <person name="Courtney L."/>
            <person name="Fronick C."/>
            <person name="Harrison M."/>
            <person name="Strong C."/>
            <person name="Farmer C."/>
            <person name="Delahaunty K."/>
            <person name="Markovic C."/>
            <person name="Hall O."/>
            <person name="Minx P."/>
            <person name="Tomlinson C."/>
            <person name="Mitreva M."/>
            <person name="Hou S."/>
            <person name="Chen J."/>
            <person name="Wollam A."/>
            <person name="Pepin K.H."/>
            <person name="Johnson M."/>
            <person name="Bhonagiri V."/>
            <person name="Zhang X."/>
            <person name="Suruliraj S."/>
            <person name="Warren W."/>
            <person name="Chinwalla A."/>
            <person name="Mardis E.R."/>
            <person name="Wilson R.K."/>
        </authorList>
    </citation>
    <scope>NUCLEOTIDE SEQUENCE [LARGE SCALE GENOMIC DNA]</scope>
    <source>
        <strain evidence="3">DSM 22608 / JCM 16073 / KCTC 15190 / YIT 12066</strain>
    </source>
</reference>
<dbReference type="Gene3D" id="3.40.630.30">
    <property type="match status" value="1"/>
</dbReference>
<dbReference type="PANTHER" id="PTHR31435">
    <property type="entry name" value="PROTEIN NATD1"/>
    <property type="match status" value="1"/>
</dbReference>
<protein>
    <recommendedName>
        <fullName evidence="1">N-acetyltransferase domain-containing protein</fullName>
    </recommendedName>
</protein>
<evidence type="ECO:0000313" key="2">
    <source>
        <dbReference type="EMBL" id="EFY07774.1"/>
    </source>
</evidence>